<dbReference type="SMART" id="SM00327">
    <property type="entry name" value="VWA"/>
    <property type="match status" value="1"/>
</dbReference>
<protein>
    <submittedName>
        <fullName evidence="2">VWA domain-containing protein</fullName>
    </submittedName>
</protein>
<evidence type="ECO:0000313" key="2">
    <source>
        <dbReference type="EMBL" id="MFD1656948.1"/>
    </source>
</evidence>
<dbReference type="Gene3D" id="3.40.50.410">
    <property type="entry name" value="von Willebrand factor, type A domain"/>
    <property type="match status" value="1"/>
</dbReference>
<dbReference type="EMBL" id="JBHUDX010000004">
    <property type="protein sequence ID" value="MFD1656948.1"/>
    <property type="molecule type" value="Genomic_DNA"/>
</dbReference>
<dbReference type="InterPro" id="IPR019303">
    <property type="entry name" value="vWA_TerF_C"/>
</dbReference>
<reference evidence="3" key="1">
    <citation type="journal article" date="2019" name="Int. J. Syst. Evol. Microbiol.">
        <title>The Global Catalogue of Microorganisms (GCM) 10K type strain sequencing project: providing services to taxonomists for standard genome sequencing and annotation.</title>
        <authorList>
            <consortium name="The Broad Institute Genomics Platform"/>
            <consortium name="The Broad Institute Genome Sequencing Center for Infectious Disease"/>
            <person name="Wu L."/>
            <person name="Ma J."/>
        </authorList>
    </citation>
    <scope>NUCLEOTIDE SEQUENCE [LARGE SCALE GENOMIC DNA]</scope>
    <source>
        <strain evidence="3">CGMCC 1.12470</strain>
    </source>
</reference>
<dbReference type="Pfam" id="PF10138">
    <property type="entry name" value="vWA-TerF-like"/>
    <property type="match status" value="1"/>
</dbReference>
<dbReference type="RefSeq" id="WP_381077311.1">
    <property type="nucleotide sequence ID" value="NZ_JBHUDX010000004.1"/>
</dbReference>
<evidence type="ECO:0000313" key="3">
    <source>
        <dbReference type="Proteomes" id="UP001597261"/>
    </source>
</evidence>
<dbReference type="InterPro" id="IPR002035">
    <property type="entry name" value="VWF_A"/>
</dbReference>
<accession>A0ABW4IK91</accession>
<evidence type="ECO:0000259" key="1">
    <source>
        <dbReference type="PROSITE" id="PS50234"/>
    </source>
</evidence>
<dbReference type="SUPFAM" id="SSF53300">
    <property type="entry name" value="vWA-like"/>
    <property type="match status" value="1"/>
</dbReference>
<dbReference type="CDD" id="cd00198">
    <property type="entry name" value="vWFA"/>
    <property type="match status" value="1"/>
</dbReference>
<name>A0ABW4IK91_9ACTN</name>
<comment type="caution">
    <text evidence="2">The sequence shown here is derived from an EMBL/GenBank/DDBJ whole genome shotgun (WGS) entry which is preliminary data.</text>
</comment>
<keyword evidence="3" id="KW-1185">Reference proteome</keyword>
<dbReference type="PROSITE" id="PS50234">
    <property type="entry name" value="VWFA"/>
    <property type="match status" value="1"/>
</dbReference>
<feature type="domain" description="VWFA" evidence="1">
    <location>
        <begin position="52"/>
        <end position="232"/>
    </location>
</feature>
<gene>
    <name evidence="2" type="ORF">ACFSL4_01535</name>
</gene>
<sequence>MLFRKKPDQTASAAPAAMPVPALTGVPSGLVSLAKTAAVSLEKRGLTGQRAAVYLVVDRSYSMKDYFRNGSVQHLADQALGLSVNLDDDGTVPLVMFDSQPYPLVEISLDQYEGVVAQQHQMHGGELTMGGTRYTVAMQAVIEHYLNAETADPALVVFQTDGDPQDKDAARLQLAQASKLPIFWSFLGFGHSRVRFLEQLDTLGGRLVDNASYFHAGARPTRLPDADLYDGITHEFGTWLAAARAKDLLR</sequence>
<dbReference type="InterPro" id="IPR036465">
    <property type="entry name" value="vWFA_dom_sf"/>
</dbReference>
<dbReference type="Proteomes" id="UP001597261">
    <property type="component" value="Unassembled WGS sequence"/>
</dbReference>
<organism evidence="2 3">
    <name type="scientific">Streptomyces caeni</name>
    <dbReference type="NCBI Taxonomy" id="2307231"/>
    <lineage>
        <taxon>Bacteria</taxon>
        <taxon>Bacillati</taxon>
        <taxon>Actinomycetota</taxon>
        <taxon>Actinomycetes</taxon>
        <taxon>Kitasatosporales</taxon>
        <taxon>Streptomycetaceae</taxon>
        <taxon>Streptomyces</taxon>
    </lineage>
</organism>
<proteinExistence type="predicted"/>